<comment type="caution">
    <text evidence="3">The sequence shown here is derived from an EMBL/GenBank/DDBJ whole genome shotgun (WGS) entry which is preliminary data.</text>
</comment>
<dbReference type="InterPro" id="IPR004148">
    <property type="entry name" value="BAR_dom"/>
</dbReference>
<accession>A0A811KZ34</accession>
<sequence length="274" mass="31227">MFKKLKSTLHKKDKNKAPVAVPQVDSIIQKRIDQLRTVRNTAQELIDGIRIMCTAFNDGTKKNRNICESFAIGVKILANHVGAKDPEYSQFLSKLQTIYDEIGKSQRNMVTMIEEKVCMPLESWLKSEYPRIEVQIETLYTKKRYADAKTADPVENENNKKDYEGQLNVVKHELLKLSHIKIDHWEKTAMFFDIMKEFYAEIQSIIEKVGADTWTGEGLEKFKKGTTLQLSPSALAAINEKKGGTSTVSVDMSTSQSSRKPTSKNPDYENLEDQ</sequence>
<dbReference type="Pfam" id="PF03114">
    <property type="entry name" value="BAR"/>
    <property type="match status" value="1"/>
</dbReference>
<dbReference type="Proteomes" id="UP000783686">
    <property type="component" value="Unassembled WGS sequence"/>
</dbReference>
<protein>
    <recommendedName>
        <fullName evidence="2">BAR domain-containing protein</fullName>
    </recommendedName>
</protein>
<dbReference type="OrthoDB" id="5783462at2759"/>
<dbReference type="SUPFAM" id="SSF103657">
    <property type="entry name" value="BAR/IMD domain-like"/>
    <property type="match status" value="1"/>
</dbReference>
<proteinExistence type="predicted"/>
<dbReference type="EMBL" id="CAJFCW020000004">
    <property type="protein sequence ID" value="CAG9113261.1"/>
    <property type="molecule type" value="Genomic_DNA"/>
</dbReference>
<dbReference type="EMBL" id="CAJFDH010000004">
    <property type="protein sequence ID" value="CAD5220146.1"/>
    <property type="molecule type" value="Genomic_DNA"/>
</dbReference>
<evidence type="ECO:0000256" key="1">
    <source>
        <dbReference type="SAM" id="MobiDB-lite"/>
    </source>
</evidence>
<feature type="domain" description="BAR" evidence="2">
    <location>
        <begin position="84"/>
        <end position="209"/>
    </location>
</feature>
<dbReference type="Proteomes" id="UP000614601">
    <property type="component" value="Unassembled WGS sequence"/>
</dbReference>
<dbReference type="AlphaFoldDB" id="A0A811KZ34"/>
<dbReference type="Gene3D" id="1.20.1270.60">
    <property type="entry name" value="Arfaptin homology (AH) domain/BAR domain"/>
    <property type="match status" value="1"/>
</dbReference>
<feature type="region of interest" description="Disordered" evidence="1">
    <location>
        <begin position="241"/>
        <end position="274"/>
    </location>
</feature>
<reference evidence="3" key="1">
    <citation type="submission" date="2020-09" db="EMBL/GenBank/DDBJ databases">
        <authorList>
            <person name="Kikuchi T."/>
        </authorList>
    </citation>
    <scope>NUCLEOTIDE SEQUENCE</scope>
    <source>
        <strain evidence="3">SH1</strain>
    </source>
</reference>
<evidence type="ECO:0000313" key="3">
    <source>
        <dbReference type="EMBL" id="CAD5220146.1"/>
    </source>
</evidence>
<evidence type="ECO:0000259" key="2">
    <source>
        <dbReference type="Pfam" id="PF03114"/>
    </source>
</evidence>
<dbReference type="GO" id="GO:0005737">
    <property type="term" value="C:cytoplasm"/>
    <property type="evidence" value="ECO:0007669"/>
    <property type="project" value="InterPro"/>
</dbReference>
<feature type="compositionally biased region" description="Polar residues" evidence="1">
    <location>
        <begin position="244"/>
        <end position="265"/>
    </location>
</feature>
<gene>
    <name evidence="3" type="ORF">BOKJ2_LOCUS8798</name>
</gene>
<dbReference type="InterPro" id="IPR027267">
    <property type="entry name" value="AH/BAR_dom_sf"/>
</dbReference>
<evidence type="ECO:0000313" key="4">
    <source>
        <dbReference type="Proteomes" id="UP000614601"/>
    </source>
</evidence>
<organism evidence="3 4">
    <name type="scientific">Bursaphelenchus okinawaensis</name>
    <dbReference type="NCBI Taxonomy" id="465554"/>
    <lineage>
        <taxon>Eukaryota</taxon>
        <taxon>Metazoa</taxon>
        <taxon>Ecdysozoa</taxon>
        <taxon>Nematoda</taxon>
        <taxon>Chromadorea</taxon>
        <taxon>Rhabditida</taxon>
        <taxon>Tylenchina</taxon>
        <taxon>Tylenchomorpha</taxon>
        <taxon>Aphelenchoidea</taxon>
        <taxon>Aphelenchoididae</taxon>
        <taxon>Bursaphelenchus</taxon>
    </lineage>
</organism>
<keyword evidence="4" id="KW-1185">Reference proteome</keyword>
<name>A0A811KZ34_9BILA</name>